<evidence type="ECO:0000256" key="4">
    <source>
        <dbReference type="ARBA" id="ARBA00022679"/>
    </source>
</evidence>
<keyword evidence="7 11" id="KW-0418">Kinase</keyword>
<proteinExistence type="inferred from homology"/>
<keyword evidence="4 11" id="KW-0808">Transferase</keyword>
<dbReference type="NCBIfam" id="NF008738">
    <property type="entry name" value="PRK11768.1"/>
    <property type="match status" value="1"/>
</dbReference>
<reference evidence="13" key="1">
    <citation type="submission" date="2021-11" db="EMBL/GenBank/DDBJ databases">
        <title>Halomonas sp., isolated from a coastal aquaculture zone in Dongshan Bay.</title>
        <authorList>
            <person name="Lin W."/>
        </authorList>
    </citation>
    <scope>NUCLEOTIDE SEQUENCE</scope>
    <source>
        <strain evidence="13">Yzlin-01</strain>
    </source>
</reference>
<evidence type="ECO:0000256" key="1">
    <source>
        <dbReference type="ARBA" id="ARBA00022490"/>
    </source>
</evidence>
<feature type="binding site" evidence="11">
    <location>
        <position position="213"/>
    </location>
    <ligand>
        <name>Mg(2+)</name>
        <dbReference type="ChEBI" id="CHEBI:18420"/>
    </ligand>
</feature>
<dbReference type="Gene3D" id="1.10.510.10">
    <property type="entry name" value="Transferase(Phosphotransferase) domain 1"/>
    <property type="match status" value="1"/>
</dbReference>
<dbReference type="EMBL" id="JAJISC010000003">
    <property type="protein sequence ID" value="MCS2609319.1"/>
    <property type="molecule type" value="Genomic_DNA"/>
</dbReference>
<dbReference type="Proteomes" id="UP001165542">
    <property type="component" value="Unassembled WGS sequence"/>
</dbReference>
<comment type="similarity">
    <text evidence="11">Belongs to the SrkA/RdoA protein kinase family.</text>
</comment>
<keyword evidence="14" id="KW-1185">Reference proteome</keyword>
<dbReference type="EC" id="2.7.11.1" evidence="11"/>
<dbReference type="Pfam" id="PF01636">
    <property type="entry name" value="APH"/>
    <property type="match status" value="1"/>
</dbReference>
<keyword evidence="5 11" id="KW-0479">Metal-binding</keyword>
<dbReference type="InterPro" id="IPR032882">
    <property type="entry name" value="SrkA/RdoA"/>
</dbReference>
<name>A0ABT2EFC8_9GAMM</name>
<evidence type="ECO:0000256" key="3">
    <source>
        <dbReference type="ARBA" id="ARBA00022553"/>
    </source>
</evidence>
<comment type="caution">
    <text evidence="13">The sequence shown here is derived from an EMBL/GenBank/DDBJ whole genome shotgun (WGS) entry which is preliminary data.</text>
</comment>
<keyword evidence="6 11" id="KW-0547">Nucleotide-binding</keyword>
<dbReference type="InterPro" id="IPR002575">
    <property type="entry name" value="Aminoglycoside_PTrfase"/>
</dbReference>
<dbReference type="PANTHER" id="PTHR39573:SF1">
    <property type="entry name" value="STRESS RESPONSE KINASE A"/>
    <property type="match status" value="1"/>
</dbReference>
<dbReference type="PANTHER" id="PTHR39573">
    <property type="entry name" value="STRESS RESPONSE KINASE A"/>
    <property type="match status" value="1"/>
</dbReference>
<keyword evidence="9 11" id="KW-0460">Magnesium</keyword>
<keyword evidence="3 11" id="KW-0597">Phosphoprotein</keyword>
<comment type="catalytic activity">
    <reaction evidence="11">
        <text>L-threonyl-[protein] + ATP = O-phospho-L-threonyl-[protein] + ADP + H(+)</text>
        <dbReference type="Rhea" id="RHEA:46608"/>
        <dbReference type="Rhea" id="RHEA-COMP:11060"/>
        <dbReference type="Rhea" id="RHEA-COMP:11605"/>
        <dbReference type="ChEBI" id="CHEBI:15378"/>
        <dbReference type="ChEBI" id="CHEBI:30013"/>
        <dbReference type="ChEBI" id="CHEBI:30616"/>
        <dbReference type="ChEBI" id="CHEBI:61977"/>
        <dbReference type="ChEBI" id="CHEBI:456216"/>
        <dbReference type="EC" id="2.7.11.1"/>
    </reaction>
</comment>
<feature type="active site" description="Proton acceptor" evidence="11">
    <location>
        <position position="196"/>
    </location>
</feature>
<evidence type="ECO:0000313" key="14">
    <source>
        <dbReference type="Proteomes" id="UP001165542"/>
    </source>
</evidence>
<feature type="domain" description="Aminoglycoside phosphotransferase" evidence="12">
    <location>
        <begin position="33"/>
        <end position="253"/>
    </location>
</feature>
<dbReference type="SUPFAM" id="SSF56112">
    <property type="entry name" value="Protein kinase-like (PK-like)"/>
    <property type="match status" value="1"/>
</dbReference>
<comment type="subcellular location">
    <subcellularLocation>
        <location evidence="11">Cytoplasm</location>
    </subcellularLocation>
</comment>
<feature type="site" description="ATP" evidence="11">
    <location>
        <position position="33"/>
    </location>
</feature>
<evidence type="ECO:0000256" key="7">
    <source>
        <dbReference type="ARBA" id="ARBA00022777"/>
    </source>
</evidence>
<evidence type="ECO:0000256" key="11">
    <source>
        <dbReference type="HAMAP-Rule" id="MF_01497"/>
    </source>
</evidence>
<evidence type="ECO:0000256" key="10">
    <source>
        <dbReference type="ARBA" id="ARBA00023016"/>
    </source>
</evidence>
<dbReference type="Gene3D" id="3.30.200.70">
    <property type="match status" value="1"/>
</dbReference>
<comment type="function">
    <text evidence="11">A protein kinase that phosphorylates Ser and Thr residues. Probably acts to suppress the effects of stress linked to accumulation of reactive oxygen species. Probably involved in the extracytoplasmic stress response.</text>
</comment>
<dbReference type="GO" id="GO:0004674">
    <property type="term" value="F:protein serine/threonine kinase activity"/>
    <property type="evidence" value="ECO:0007669"/>
    <property type="project" value="UniProtKB-KW"/>
</dbReference>
<dbReference type="HAMAP" id="MF_01497">
    <property type="entry name" value="SrkA_kinase"/>
    <property type="match status" value="1"/>
</dbReference>
<evidence type="ECO:0000313" key="13">
    <source>
        <dbReference type="EMBL" id="MCS2609319.1"/>
    </source>
</evidence>
<evidence type="ECO:0000256" key="6">
    <source>
        <dbReference type="ARBA" id="ARBA00022741"/>
    </source>
</evidence>
<evidence type="ECO:0000256" key="5">
    <source>
        <dbReference type="ARBA" id="ARBA00022723"/>
    </source>
</evidence>
<comment type="subunit">
    <text evidence="11">Monomer.</text>
</comment>
<comment type="catalytic activity">
    <reaction evidence="11">
        <text>L-seryl-[protein] + ATP = O-phospho-L-seryl-[protein] + ADP + H(+)</text>
        <dbReference type="Rhea" id="RHEA:17989"/>
        <dbReference type="Rhea" id="RHEA-COMP:9863"/>
        <dbReference type="Rhea" id="RHEA-COMP:11604"/>
        <dbReference type="ChEBI" id="CHEBI:15378"/>
        <dbReference type="ChEBI" id="CHEBI:29999"/>
        <dbReference type="ChEBI" id="CHEBI:30616"/>
        <dbReference type="ChEBI" id="CHEBI:83421"/>
        <dbReference type="ChEBI" id="CHEBI:456216"/>
        <dbReference type="EC" id="2.7.11.1"/>
    </reaction>
</comment>
<organism evidence="13 14">
    <name type="scientific">Halomonas dongshanensis</name>
    <dbReference type="NCBI Taxonomy" id="2890835"/>
    <lineage>
        <taxon>Bacteria</taxon>
        <taxon>Pseudomonadati</taxon>
        <taxon>Pseudomonadota</taxon>
        <taxon>Gammaproteobacteria</taxon>
        <taxon>Oceanospirillales</taxon>
        <taxon>Halomonadaceae</taxon>
        <taxon>Halomonas</taxon>
    </lineage>
</organism>
<keyword evidence="2 11" id="KW-0723">Serine/threonine-protein kinase</keyword>
<evidence type="ECO:0000259" key="12">
    <source>
        <dbReference type="Pfam" id="PF01636"/>
    </source>
</evidence>
<accession>A0ABT2EFC8</accession>
<protein>
    <recommendedName>
        <fullName evidence="11">Stress response kinase A</fullName>
        <ecNumber evidence="11">2.7.11.1</ecNumber>
    </recommendedName>
    <alternativeName>
        <fullName evidence="11">Serine/threonine-protein kinase SrkA</fullName>
    </alternativeName>
</protein>
<keyword evidence="1 11" id="KW-0963">Cytoplasm</keyword>
<dbReference type="RefSeq" id="WP_259035823.1">
    <property type="nucleotide sequence ID" value="NZ_JAJISC010000003.1"/>
</dbReference>
<evidence type="ECO:0000256" key="8">
    <source>
        <dbReference type="ARBA" id="ARBA00022840"/>
    </source>
</evidence>
<dbReference type="Gene3D" id="1.20.1270.170">
    <property type="match status" value="1"/>
</dbReference>
<feature type="active site" evidence="11">
    <location>
        <position position="213"/>
    </location>
</feature>
<evidence type="ECO:0000256" key="9">
    <source>
        <dbReference type="ARBA" id="ARBA00022842"/>
    </source>
</evidence>
<keyword evidence="10 11" id="KW-0346">Stress response</keyword>
<sequence length="323" mass="37365">MSHPFQDLSPDRLMSALESKDIWPTGEPFALNSYENRVFMLRDEQGQRWVAKFYRPDRWSDALIQEEHDFLQELAAEDIPVAAPWRDDAAQSLHRYQEFRFALFPFIPGQAPELDQPDHLFALGQLLGRLHAVSAREHFQHRPTLALEAGVREAGERVLASGRMSAQQARAYRSVVHRIADTLARYKPTLIRCHGDCHLGNVLGREDAFTLVDFDDCLMAPAIQDVWMLLPTSDQQSWQAQLSEVSEGYEESRAFPFEELALIEPLRAYRLVRHSAWLISRWDDPAFPQAFPWVADQHYWDAHIRQLESQVLQLEEPRWLAGP</sequence>
<comment type="cofactor">
    <cofactor evidence="11">
        <name>Mg(2+)</name>
        <dbReference type="ChEBI" id="CHEBI:18420"/>
    </cofactor>
</comment>
<feature type="binding site" evidence="11">
    <location>
        <position position="201"/>
    </location>
    <ligand>
        <name>Mg(2+)</name>
        <dbReference type="ChEBI" id="CHEBI:18420"/>
    </ligand>
</feature>
<keyword evidence="8 11" id="KW-0067">ATP-binding</keyword>
<gene>
    <name evidence="11" type="primary">srkA</name>
    <name evidence="13" type="ORF">LLY24_08315</name>
</gene>
<dbReference type="InterPro" id="IPR011009">
    <property type="entry name" value="Kinase-like_dom_sf"/>
</dbReference>
<evidence type="ECO:0000256" key="2">
    <source>
        <dbReference type="ARBA" id="ARBA00022527"/>
    </source>
</evidence>